<organism evidence="2 3">
    <name type="scientific">Abyssibacter profundi</name>
    <dbReference type="NCBI Taxonomy" id="2182787"/>
    <lineage>
        <taxon>Bacteria</taxon>
        <taxon>Pseudomonadati</taxon>
        <taxon>Pseudomonadota</taxon>
        <taxon>Gammaproteobacteria</taxon>
        <taxon>Chromatiales</taxon>
        <taxon>Oceanococcaceae</taxon>
        <taxon>Abyssibacter</taxon>
    </lineage>
</organism>
<protein>
    <submittedName>
        <fullName evidence="2">DUF4112 domain-containing protein</fullName>
    </submittedName>
</protein>
<keyword evidence="1" id="KW-0812">Transmembrane</keyword>
<gene>
    <name evidence="2" type="ORF">DEH80_01030</name>
</gene>
<evidence type="ECO:0000313" key="3">
    <source>
        <dbReference type="Proteomes" id="UP000251800"/>
    </source>
</evidence>
<evidence type="ECO:0000256" key="1">
    <source>
        <dbReference type="SAM" id="Phobius"/>
    </source>
</evidence>
<sequence length="151" mass="16474">MPQPTPEQRDAIRQELDRYVWLLDDCIRVPGTRIRLGLDSLVGLIPGVGDAATGAAALALVWRAHRLGAPPALLGQMLKNVGIDVAVGAIPVVGDLFDVTWRANRRNLDLLRAHFHVEPPTEKGRPQRTRVLLISTLGLLAAIGAFIWLVN</sequence>
<dbReference type="RefSeq" id="WP_109718609.1">
    <property type="nucleotide sequence ID" value="NZ_QEQK01000001.1"/>
</dbReference>
<dbReference type="OrthoDB" id="513552at2"/>
<dbReference type="EMBL" id="QEQK01000001">
    <property type="protein sequence ID" value="PWN57753.1"/>
    <property type="molecule type" value="Genomic_DNA"/>
</dbReference>
<evidence type="ECO:0000313" key="2">
    <source>
        <dbReference type="EMBL" id="PWN57753.1"/>
    </source>
</evidence>
<dbReference type="PANTHER" id="PTHR35519">
    <property type="entry name" value="MEMBRANE PROTEINS"/>
    <property type="match status" value="1"/>
</dbReference>
<comment type="caution">
    <text evidence="2">The sequence shown here is derived from an EMBL/GenBank/DDBJ whole genome shotgun (WGS) entry which is preliminary data.</text>
</comment>
<dbReference type="Pfam" id="PF13430">
    <property type="entry name" value="DUF4112"/>
    <property type="match status" value="1"/>
</dbReference>
<keyword evidence="1" id="KW-0472">Membrane</keyword>
<proteinExistence type="predicted"/>
<dbReference type="Proteomes" id="UP000251800">
    <property type="component" value="Unassembled WGS sequence"/>
</dbReference>
<dbReference type="PANTHER" id="PTHR35519:SF2">
    <property type="entry name" value="PH DOMAIN PROTEIN"/>
    <property type="match status" value="1"/>
</dbReference>
<feature type="transmembrane region" description="Helical" evidence="1">
    <location>
        <begin position="131"/>
        <end position="150"/>
    </location>
</feature>
<reference evidence="2 3" key="1">
    <citation type="submission" date="2018-05" db="EMBL/GenBank/DDBJ databases">
        <title>Abyssibacter profundi OUC007T gen. nov., sp. nov, a marine bacterium isolated from seawater of the Mariana Trench.</title>
        <authorList>
            <person name="Zhou S."/>
        </authorList>
    </citation>
    <scope>NUCLEOTIDE SEQUENCE [LARGE SCALE GENOMIC DNA]</scope>
    <source>
        <strain evidence="2 3">OUC007</strain>
    </source>
</reference>
<accession>A0A363UQL3</accession>
<dbReference type="AlphaFoldDB" id="A0A363UQL3"/>
<name>A0A363UQL3_9GAMM</name>
<dbReference type="InterPro" id="IPR025187">
    <property type="entry name" value="DUF4112"/>
</dbReference>
<keyword evidence="1" id="KW-1133">Transmembrane helix</keyword>
<keyword evidence="3" id="KW-1185">Reference proteome</keyword>